<evidence type="ECO:0000256" key="4">
    <source>
        <dbReference type="ARBA" id="ARBA00022475"/>
    </source>
</evidence>
<feature type="domain" description="ABC transporter" evidence="7">
    <location>
        <begin position="25"/>
        <end position="251"/>
    </location>
</feature>
<protein>
    <submittedName>
        <fullName evidence="8">ABC transporter ATP-binding protein</fullName>
    </submittedName>
</protein>
<dbReference type="SUPFAM" id="SSF52540">
    <property type="entry name" value="P-loop containing nucleoside triphosphate hydrolases"/>
    <property type="match status" value="1"/>
</dbReference>
<keyword evidence="4" id="KW-1003">Cell membrane</keyword>
<gene>
    <name evidence="8" type="ORF">F0185_07065</name>
</gene>
<sequence length="334" mass="35857">MFSSTVSPAASLPAAVPAAGVAPVLEVCGLRAAINQRFAIAGVDFSLGRGETIAIIGRNGSGKSSLLRLLSGLASPDAGTVRIAGHASTDWNKTARHLGLVQQSKEMPAHTTVGEYVLQQIDLRRARRDSAPRLLAMAGLSDFLKHDVAALSGGNRRKLHILCALAHGPDLLLADEPCAGLDAQFQSDVIDYLNELKQQLGMSMVIATHQLEEVEALADLVGVMEGGRLVRLERRNREHSADSPASDTLALDFADRTLVAQQWTRLASLLHALPYVVDATREGERVALRCRSGDVALLSRTVGALAEHEIHLRNIKWAEPGMKELIQGRGMGDR</sequence>
<dbReference type="InterPro" id="IPR050763">
    <property type="entry name" value="ABC_transporter_ATP-binding"/>
</dbReference>
<dbReference type="PANTHER" id="PTHR42711:SF5">
    <property type="entry name" value="ABC TRANSPORTER ATP-BINDING PROTEIN NATA"/>
    <property type="match status" value="1"/>
</dbReference>
<dbReference type="InterPro" id="IPR027417">
    <property type="entry name" value="P-loop_NTPase"/>
</dbReference>
<evidence type="ECO:0000256" key="3">
    <source>
        <dbReference type="ARBA" id="ARBA00022458"/>
    </source>
</evidence>
<keyword evidence="2" id="KW-0813">Transport</keyword>
<dbReference type="InterPro" id="IPR003593">
    <property type="entry name" value="AAA+_ATPase"/>
</dbReference>
<evidence type="ECO:0000313" key="8">
    <source>
        <dbReference type="EMBL" id="NHZ33349.1"/>
    </source>
</evidence>
<keyword evidence="6 8" id="KW-0067">ATP-binding</keyword>
<organism evidence="8 9">
    <name type="scientific">Massilia rubra</name>
    <dbReference type="NCBI Taxonomy" id="2607910"/>
    <lineage>
        <taxon>Bacteria</taxon>
        <taxon>Pseudomonadati</taxon>
        <taxon>Pseudomonadota</taxon>
        <taxon>Betaproteobacteria</taxon>
        <taxon>Burkholderiales</taxon>
        <taxon>Oxalobacteraceae</taxon>
        <taxon>Telluria group</taxon>
        <taxon>Massilia</taxon>
    </lineage>
</organism>
<comment type="similarity">
    <text evidence="1">Belongs to the ABC transporter superfamily.</text>
</comment>
<dbReference type="SMART" id="SM00382">
    <property type="entry name" value="AAA"/>
    <property type="match status" value="1"/>
</dbReference>
<dbReference type="Gene3D" id="3.40.50.300">
    <property type="entry name" value="P-loop containing nucleotide triphosphate hydrolases"/>
    <property type="match status" value="1"/>
</dbReference>
<dbReference type="InterPro" id="IPR003439">
    <property type="entry name" value="ABC_transporter-like_ATP-bd"/>
</dbReference>
<keyword evidence="3" id="KW-0536">Nodulation</keyword>
<dbReference type="Pfam" id="PF00005">
    <property type="entry name" value="ABC_tran"/>
    <property type="match status" value="1"/>
</dbReference>
<dbReference type="EMBL" id="VUYU01000004">
    <property type="protein sequence ID" value="NHZ33349.1"/>
    <property type="molecule type" value="Genomic_DNA"/>
</dbReference>
<evidence type="ECO:0000256" key="6">
    <source>
        <dbReference type="ARBA" id="ARBA00022840"/>
    </source>
</evidence>
<keyword evidence="5" id="KW-0547">Nucleotide-binding</keyword>
<evidence type="ECO:0000313" key="9">
    <source>
        <dbReference type="Proteomes" id="UP000785613"/>
    </source>
</evidence>
<evidence type="ECO:0000256" key="2">
    <source>
        <dbReference type="ARBA" id="ARBA00022448"/>
    </source>
</evidence>
<evidence type="ECO:0000256" key="1">
    <source>
        <dbReference type="ARBA" id="ARBA00005417"/>
    </source>
</evidence>
<keyword evidence="4" id="KW-0472">Membrane</keyword>
<dbReference type="Proteomes" id="UP000785613">
    <property type="component" value="Unassembled WGS sequence"/>
</dbReference>
<dbReference type="RefSeq" id="WP_167222937.1">
    <property type="nucleotide sequence ID" value="NZ_VUYU01000004.1"/>
</dbReference>
<evidence type="ECO:0000256" key="5">
    <source>
        <dbReference type="ARBA" id="ARBA00022741"/>
    </source>
</evidence>
<comment type="caution">
    <text evidence="8">The sequence shown here is derived from an EMBL/GenBank/DDBJ whole genome shotgun (WGS) entry which is preliminary data.</text>
</comment>
<reference evidence="8 9" key="1">
    <citation type="submission" date="2019-09" db="EMBL/GenBank/DDBJ databases">
        <title>Taxonomy of Antarctic Massilia spp.: description of Massilia rubra sp. nov., Massilia aquatica sp. nov., Massilia mucilaginosa sp. nov., Massilia frigida sp. nov. isolated from streams, lakes and regoliths.</title>
        <authorList>
            <person name="Holochova P."/>
            <person name="Sedlacek I."/>
            <person name="Kralova S."/>
            <person name="Maslanova I."/>
            <person name="Busse H.-J."/>
            <person name="Stankova E."/>
            <person name="Vrbovska V."/>
            <person name="Kovarovic V."/>
            <person name="Bartak M."/>
            <person name="Svec P."/>
            <person name="Pantucek R."/>
        </authorList>
    </citation>
    <scope>NUCLEOTIDE SEQUENCE [LARGE SCALE GENOMIC DNA]</scope>
    <source>
        <strain evidence="8 9">CCM 8692</strain>
    </source>
</reference>
<accession>A0ABX0LPG9</accession>
<proteinExistence type="inferred from homology"/>
<keyword evidence="9" id="KW-1185">Reference proteome</keyword>
<dbReference type="PANTHER" id="PTHR42711">
    <property type="entry name" value="ABC TRANSPORTER ATP-BINDING PROTEIN"/>
    <property type="match status" value="1"/>
</dbReference>
<name>A0ABX0LPG9_9BURK</name>
<evidence type="ECO:0000259" key="7">
    <source>
        <dbReference type="PROSITE" id="PS50893"/>
    </source>
</evidence>
<dbReference type="GO" id="GO:0005524">
    <property type="term" value="F:ATP binding"/>
    <property type="evidence" value="ECO:0007669"/>
    <property type="project" value="UniProtKB-KW"/>
</dbReference>
<dbReference type="PROSITE" id="PS50893">
    <property type="entry name" value="ABC_TRANSPORTER_2"/>
    <property type="match status" value="1"/>
</dbReference>